<sequence>MGRPSKGRAISVWTNGQRVGTWRIPARSGMEFSYDAAWMASAAGRPLSLSLPFGIDTGPLRGEAVLNYFDNLLPDSDVIRRRLAARHRTSSTDAFDLLAAIGRDCTGAVQMLGEDEEPENIERIEGTPLSDEDIETLLSRTVTAPGPLGIDEIVDFRVSIAGMQEKTALLVHGGQWMLPRGATPTTHILKMPIGLVGNRRADLTTSVENEWLCMQMVQALGLPAADCEMLTFGTQRVLSVKRFDRQMHSSGTWIMRLPQEDFCQALGLPSHLKYEADGGPGMTDLAGVLRQSVNAGRDLDTLLAAQIVFWMLAATDGHAKNFSIHLLPGGRFRLAPLYDIMSVWPIVGNGPNQVPHQRVKLAMAVSGKNRHFLLRDIRRRHFNAMARRCYVGTSAEPVLTGLLERLPGAIAEVAGRVPQGFPARVADPIFEQLEASADRLAAMELA</sequence>
<comment type="caution">
    <text evidence="6">The sequence shown here is derived from an EMBL/GenBank/DDBJ whole genome shotgun (WGS) entry which is preliminary data.</text>
</comment>
<dbReference type="InterPro" id="IPR012893">
    <property type="entry name" value="HipA-like_C"/>
</dbReference>
<dbReference type="AlphaFoldDB" id="A0A4V2FI57"/>
<dbReference type="PANTHER" id="PTHR37419">
    <property type="entry name" value="SERINE/THREONINE-PROTEIN KINASE TOXIN HIPA"/>
    <property type="match status" value="1"/>
</dbReference>
<dbReference type="InterPro" id="IPR017508">
    <property type="entry name" value="HipA_N1"/>
</dbReference>
<accession>A0A4V2FI57</accession>
<evidence type="ECO:0000313" key="7">
    <source>
        <dbReference type="Proteomes" id="UP000291078"/>
    </source>
</evidence>
<organism evidence="6 7">
    <name type="scientific">Cupriavidus agavae</name>
    <dbReference type="NCBI Taxonomy" id="1001822"/>
    <lineage>
        <taxon>Bacteria</taxon>
        <taxon>Pseudomonadati</taxon>
        <taxon>Pseudomonadota</taxon>
        <taxon>Betaproteobacteria</taxon>
        <taxon>Burkholderiales</taxon>
        <taxon>Burkholderiaceae</taxon>
        <taxon>Cupriavidus</taxon>
    </lineage>
</organism>
<dbReference type="GO" id="GO:0005829">
    <property type="term" value="C:cytosol"/>
    <property type="evidence" value="ECO:0007669"/>
    <property type="project" value="TreeGrafter"/>
</dbReference>
<evidence type="ECO:0000259" key="4">
    <source>
        <dbReference type="Pfam" id="PF07804"/>
    </source>
</evidence>
<proteinExistence type="inferred from homology"/>
<dbReference type="GO" id="GO:0004674">
    <property type="term" value="F:protein serine/threonine kinase activity"/>
    <property type="evidence" value="ECO:0007669"/>
    <property type="project" value="TreeGrafter"/>
</dbReference>
<feature type="domain" description="HipA N-terminal subdomain 1" evidence="5">
    <location>
        <begin position="11"/>
        <end position="111"/>
    </location>
</feature>
<evidence type="ECO:0000256" key="3">
    <source>
        <dbReference type="ARBA" id="ARBA00022777"/>
    </source>
</evidence>
<keyword evidence="2" id="KW-0808">Transferase</keyword>
<dbReference type="OrthoDB" id="9805913at2"/>
<feature type="domain" description="HipA-like C-terminal" evidence="4">
    <location>
        <begin position="158"/>
        <end position="396"/>
    </location>
</feature>
<comment type="similarity">
    <text evidence="1">Belongs to the HipA Ser/Thr kinase family.</text>
</comment>
<name>A0A4V2FI57_9BURK</name>
<keyword evidence="7" id="KW-1185">Reference proteome</keyword>
<protein>
    <submittedName>
        <fullName evidence="6">Serine/threonine-protein kinase HipA</fullName>
    </submittedName>
</protein>
<dbReference type="PANTHER" id="PTHR37419:SF1">
    <property type="entry name" value="SERINE_THREONINE-PROTEIN KINASE TOXIN HIPA"/>
    <property type="match status" value="1"/>
</dbReference>
<evidence type="ECO:0000313" key="6">
    <source>
        <dbReference type="EMBL" id="RZT42619.1"/>
    </source>
</evidence>
<dbReference type="EMBL" id="SGXM01000001">
    <property type="protein sequence ID" value="RZT42619.1"/>
    <property type="molecule type" value="Genomic_DNA"/>
</dbReference>
<dbReference type="InterPro" id="IPR052028">
    <property type="entry name" value="HipA_Ser/Thr_kinase"/>
</dbReference>
<dbReference type="RefSeq" id="WP_130390600.1">
    <property type="nucleotide sequence ID" value="NZ_SGXM01000001.1"/>
</dbReference>
<dbReference type="Pfam" id="PF07804">
    <property type="entry name" value="HipA_C"/>
    <property type="match status" value="1"/>
</dbReference>
<dbReference type="CDD" id="cd17808">
    <property type="entry name" value="HipA_Ec_like"/>
    <property type="match status" value="1"/>
</dbReference>
<keyword evidence="3 6" id="KW-0418">Kinase</keyword>
<dbReference type="Proteomes" id="UP000291078">
    <property type="component" value="Unassembled WGS sequence"/>
</dbReference>
<gene>
    <name evidence="6" type="ORF">EV147_1658</name>
</gene>
<dbReference type="NCBIfam" id="TIGR03071">
    <property type="entry name" value="couple_hipA"/>
    <property type="match status" value="1"/>
</dbReference>
<evidence type="ECO:0000256" key="2">
    <source>
        <dbReference type="ARBA" id="ARBA00022679"/>
    </source>
</evidence>
<reference evidence="6 7" key="1">
    <citation type="journal article" date="2015" name="Stand. Genomic Sci.">
        <title>Genomic Encyclopedia of Bacterial and Archaeal Type Strains, Phase III: the genomes of soil and plant-associated and newly described type strains.</title>
        <authorList>
            <person name="Whitman W.B."/>
            <person name="Woyke T."/>
            <person name="Klenk H.P."/>
            <person name="Zhou Y."/>
            <person name="Lilburn T.G."/>
            <person name="Beck B.J."/>
            <person name="De Vos P."/>
            <person name="Vandamme P."/>
            <person name="Eisen J.A."/>
            <person name="Garrity G."/>
            <person name="Hugenholtz P."/>
            <person name="Kyrpides N.C."/>
        </authorList>
    </citation>
    <scope>NUCLEOTIDE SEQUENCE [LARGE SCALE GENOMIC DNA]</scope>
    <source>
        <strain evidence="6 7">ASC-9842</strain>
    </source>
</reference>
<dbReference type="Pfam" id="PF13657">
    <property type="entry name" value="Couple_hipA"/>
    <property type="match status" value="1"/>
</dbReference>
<evidence type="ECO:0000256" key="1">
    <source>
        <dbReference type="ARBA" id="ARBA00010164"/>
    </source>
</evidence>
<evidence type="ECO:0000259" key="5">
    <source>
        <dbReference type="Pfam" id="PF13657"/>
    </source>
</evidence>